<keyword evidence="2" id="KW-0547">Nucleotide-binding</keyword>
<dbReference type="AlphaFoldDB" id="A0A645JMI9"/>
<dbReference type="GO" id="GO:0005524">
    <property type="term" value="F:ATP binding"/>
    <property type="evidence" value="ECO:0007669"/>
    <property type="project" value="UniProtKB-KW"/>
</dbReference>
<protein>
    <submittedName>
        <fullName evidence="4">ABC-type transporter ATP-binding protein EcsA</fullName>
    </submittedName>
</protein>
<evidence type="ECO:0000256" key="2">
    <source>
        <dbReference type="ARBA" id="ARBA00022741"/>
    </source>
</evidence>
<evidence type="ECO:0000313" key="4">
    <source>
        <dbReference type="EMBL" id="MPN63959.1"/>
    </source>
</evidence>
<comment type="caution">
    <text evidence="4">The sequence shown here is derived from an EMBL/GenBank/DDBJ whole genome shotgun (WGS) entry which is preliminary data.</text>
</comment>
<dbReference type="EMBL" id="VSSQ01144171">
    <property type="protein sequence ID" value="MPN63959.1"/>
    <property type="molecule type" value="Genomic_DNA"/>
</dbReference>
<keyword evidence="3 4" id="KW-0067">ATP-binding</keyword>
<gene>
    <name evidence="4" type="primary">ecsA_21</name>
    <name evidence="4" type="ORF">SDC9_211728</name>
</gene>
<dbReference type="Gene3D" id="3.40.50.300">
    <property type="entry name" value="P-loop containing nucleotide triphosphate hydrolases"/>
    <property type="match status" value="1"/>
</dbReference>
<dbReference type="PANTHER" id="PTHR42939:SF1">
    <property type="entry name" value="ABC TRANSPORTER ATP-BINDING PROTEIN ALBC-RELATED"/>
    <property type="match status" value="1"/>
</dbReference>
<dbReference type="InterPro" id="IPR051782">
    <property type="entry name" value="ABC_Transporter_VariousFunc"/>
</dbReference>
<reference evidence="4" key="1">
    <citation type="submission" date="2019-08" db="EMBL/GenBank/DDBJ databases">
        <authorList>
            <person name="Kucharzyk K."/>
            <person name="Murdoch R.W."/>
            <person name="Higgins S."/>
            <person name="Loffler F."/>
        </authorList>
    </citation>
    <scope>NUCLEOTIDE SEQUENCE</scope>
</reference>
<sequence>MKQKLQLIGSTIHQPRIWILDEPMVGLDPAAMHALKQEMRDYCESGKTVFFSTHVLDVAERLCDDIGIIRQGKLIAKGAPETLMKNDSADTLEDLFLNLTEKEA</sequence>
<dbReference type="PANTHER" id="PTHR42939">
    <property type="entry name" value="ABC TRANSPORTER ATP-BINDING PROTEIN ALBC-RELATED"/>
    <property type="match status" value="1"/>
</dbReference>
<evidence type="ECO:0000256" key="1">
    <source>
        <dbReference type="ARBA" id="ARBA00022448"/>
    </source>
</evidence>
<dbReference type="SUPFAM" id="SSF52540">
    <property type="entry name" value="P-loop containing nucleoside triphosphate hydrolases"/>
    <property type="match status" value="1"/>
</dbReference>
<evidence type="ECO:0000256" key="3">
    <source>
        <dbReference type="ARBA" id="ARBA00022840"/>
    </source>
</evidence>
<organism evidence="4">
    <name type="scientific">bioreactor metagenome</name>
    <dbReference type="NCBI Taxonomy" id="1076179"/>
    <lineage>
        <taxon>unclassified sequences</taxon>
        <taxon>metagenomes</taxon>
        <taxon>ecological metagenomes</taxon>
    </lineage>
</organism>
<keyword evidence="1" id="KW-0813">Transport</keyword>
<proteinExistence type="predicted"/>
<name>A0A645JMI9_9ZZZZ</name>
<accession>A0A645JMI9</accession>
<dbReference type="InterPro" id="IPR027417">
    <property type="entry name" value="P-loop_NTPase"/>
</dbReference>